<name>A0ACB8BP21_9AGAM</name>
<evidence type="ECO:0000313" key="1">
    <source>
        <dbReference type="EMBL" id="KAH7927079.1"/>
    </source>
</evidence>
<dbReference type="Proteomes" id="UP000790709">
    <property type="component" value="Unassembled WGS sequence"/>
</dbReference>
<reference evidence="1" key="1">
    <citation type="journal article" date="2021" name="New Phytol.">
        <title>Evolutionary innovations through gain and loss of genes in the ectomycorrhizal Boletales.</title>
        <authorList>
            <person name="Wu G."/>
            <person name="Miyauchi S."/>
            <person name="Morin E."/>
            <person name="Kuo A."/>
            <person name="Drula E."/>
            <person name="Varga T."/>
            <person name="Kohler A."/>
            <person name="Feng B."/>
            <person name="Cao Y."/>
            <person name="Lipzen A."/>
            <person name="Daum C."/>
            <person name="Hundley H."/>
            <person name="Pangilinan J."/>
            <person name="Johnson J."/>
            <person name="Barry K."/>
            <person name="LaButti K."/>
            <person name="Ng V."/>
            <person name="Ahrendt S."/>
            <person name="Min B."/>
            <person name="Choi I.G."/>
            <person name="Park H."/>
            <person name="Plett J.M."/>
            <person name="Magnuson J."/>
            <person name="Spatafora J.W."/>
            <person name="Nagy L.G."/>
            <person name="Henrissat B."/>
            <person name="Grigoriev I.V."/>
            <person name="Yang Z.L."/>
            <person name="Xu J."/>
            <person name="Martin F.M."/>
        </authorList>
    </citation>
    <scope>NUCLEOTIDE SEQUENCE</scope>
    <source>
        <strain evidence="1">KUC20120723A-06</strain>
    </source>
</reference>
<gene>
    <name evidence="1" type="ORF">BV22DRAFT_1045628</name>
</gene>
<organism evidence="1 2">
    <name type="scientific">Leucogyrophana mollusca</name>
    <dbReference type="NCBI Taxonomy" id="85980"/>
    <lineage>
        <taxon>Eukaryota</taxon>
        <taxon>Fungi</taxon>
        <taxon>Dikarya</taxon>
        <taxon>Basidiomycota</taxon>
        <taxon>Agaricomycotina</taxon>
        <taxon>Agaricomycetes</taxon>
        <taxon>Agaricomycetidae</taxon>
        <taxon>Boletales</taxon>
        <taxon>Boletales incertae sedis</taxon>
        <taxon>Leucogyrophana</taxon>
    </lineage>
</organism>
<dbReference type="EMBL" id="MU266372">
    <property type="protein sequence ID" value="KAH7927079.1"/>
    <property type="molecule type" value="Genomic_DNA"/>
</dbReference>
<keyword evidence="2" id="KW-1185">Reference proteome</keyword>
<proteinExistence type="predicted"/>
<protein>
    <submittedName>
        <fullName evidence="1">Uncharacterized protein</fullName>
    </submittedName>
</protein>
<sequence length="303" mass="33816">MNTARCGLYVIVTLIPLPFLFILYEVFTHVFTELNRFHEKLNVEPKDAWGDNLVVLVGFDWSQPDGLTDAGHLADGSPGLKEDDGQRRPSLSVAPSRSHWHLDGLLHFDPAFRVPRRSQGTKSMLGYLQCPSPSIGSAVVPAPRAICEGVSVVVQASSGVNMDGTSVRIYDFSCPAEIVNMFSELPHPPKSEGLPFGHEWKRWGKPPRTDGQLNQSGRISNPGIEKISTVKMEGNRRRTATRPRLHRHFSCTLCFDGRIRGYPSDTVTVRPVERDKGSLRETIYVPGYGHPQREIVRPPEVGW</sequence>
<accession>A0ACB8BP21</accession>
<evidence type="ECO:0000313" key="2">
    <source>
        <dbReference type="Proteomes" id="UP000790709"/>
    </source>
</evidence>
<comment type="caution">
    <text evidence="1">The sequence shown here is derived from an EMBL/GenBank/DDBJ whole genome shotgun (WGS) entry which is preliminary data.</text>
</comment>